<name>A0A1H7UUD8_9SPHN</name>
<dbReference type="STRING" id="1855283.SAMN05216382_3071"/>
<dbReference type="EMBL" id="FNZZ01000008">
    <property type="protein sequence ID" value="SEM00436.1"/>
    <property type="molecule type" value="Genomic_DNA"/>
</dbReference>
<accession>A0A1H7UUD8</accession>
<dbReference type="AlphaFoldDB" id="A0A1H7UUD8"/>
<dbReference type="RefSeq" id="WP_093007911.1">
    <property type="nucleotide sequence ID" value="NZ_FNZZ01000008.1"/>
</dbReference>
<organism evidence="1 2">
    <name type="scientific">Sphingomonas palmae</name>
    <dbReference type="NCBI Taxonomy" id="1855283"/>
    <lineage>
        <taxon>Bacteria</taxon>
        <taxon>Pseudomonadati</taxon>
        <taxon>Pseudomonadota</taxon>
        <taxon>Alphaproteobacteria</taxon>
        <taxon>Sphingomonadales</taxon>
        <taxon>Sphingomonadaceae</taxon>
        <taxon>Sphingomonas</taxon>
    </lineage>
</organism>
<dbReference type="OrthoDB" id="7556403at2"/>
<evidence type="ECO:0000313" key="1">
    <source>
        <dbReference type="EMBL" id="SEM00436.1"/>
    </source>
</evidence>
<gene>
    <name evidence="1" type="ORF">SAMN05216382_3071</name>
</gene>
<dbReference type="Proteomes" id="UP000199214">
    <property type="component" value="Unassembled WGS sequence"/>
</dbReference>
<protein>
    <submittedName>
        <fullName evidence="1">Uncharacterized protein</fullName>
    </submittedName>
</protein>
<sequence>MTLIDVSIDARCYAPVSISLAVRTIGACFGARHRPDNRFMTGIGLLSVTQGDGGQPHFATAARCLHEGEKVADLLDWLEPRLSDAPAVISWDNWGSVPRRLLALADPLHHPEIVAVARDTVGRWRDMPRGHTWHVRQARAQAMPCLCGPDVRIDECDGATPAVLLPDPITTATELIDEAIVGWQCWVRPFGDFDDHSHPAQAALRAFDIWRADQRSAR</sequence>
<evidence type="ECO:0000313" key="2">
    <source>
        <dbReference type="Proteomes" id="UP000199214"/>
    </source>
</evidence>
<reference evidence="2" key="1">
    <citation type="submission" date="2016-10" db="EMBL/GenBank/DDBJ databases">
        <authorList>
            <person name="Varghese N."/>
            <person name="Submissions S."/>
        </authorList>
    </citation>
    <scope>NUCLEOTIDE SEQUENCE [LARGE SCALE GENOMIC DNA]</scope>
    <source>
        <strain evidence="2">JS21-1</strain>
    </source>
</reference>
<proteinExistence type="predicted"/>
<keyword evidence="2" id="KW-1185">Reference proteome</keyword>